<dbReference type="AlphaFoldDB" id="A0A7F5R4N5"/>
<name>A0A7F5R4N5_AGRPL</name>
<evidence type="ECO:0000313" key="3">
    <source>
        <dbReference type="RefSeq" id="XP_025830862.1"/>
    </source>
</evidence>
<dbReference type="RefSeq" id="XP_025830862.1">
    <property type="nucleotide sequence ID" value="XM_025975077.1"/>
</dbReference>
<feature type="region of interest" description="Disordered" evidence="1">
    <location>
        <begin position="100"/>
        <end position="160"/>
    </location>
</feature>
<dbReference type="KEGG" id="apln:108744775"/>
<evidence type="ECO:0000256" key="1">
    <source>
        <dbReference type="SAM" id="MobiDB-lite"/>
    </source>
</evidence>
<dbReference type="OrthoDB" id="6621265at2759"/>
<dbReference type="InParanoid" id="A0A7F5R4N5"/>
<sequence length="203" mass="22587">MKFERMEKLTILFFVSTLALTIGHPANILIDSNSDDFFGANSLDADPISSEQAEQYKQQLLRQQKLQQELLLEAQRVTTQNLQNTEKAITDKVEDEVKVASTSTVQPEEVHTEKEKISTPVTTSTMTPPTTHSTTVSPISAPSTTPTVSQGPTRPQRNPQHVGMLSRIIDDIFQIPISVIQSVARLLRNPFSPRRTPESASTY</sequence>
<feature type="compositionally biased region" description="Basic and acidic residues" evidence="1">
    <location>
        <begin position="108"/>
        <end position="117"/>
    </location>
</feature>
<feature type="compositionally biased region" description="Low complexity" evidence="1">
    <location>
        <begin position="118"/>
        <end position="138"/>
    </location>
</feature>
<dbReference type="Proteomes" id="UP000192223">
    <property type="component" value="Unplaced"/>
</dbReference>
<proteinExistence type="predicted"/>
<reference evidence="3" key="1">
    <citation type="submission" date="2025-08" db="UniProtKB">
        <authorList>
            <consortium name="RefSeq"/>
        </authorList>
    </citation>
    <scope>IDENTIFICATION</scope>
    <source>
        <tissue evidence="3">Entire body</tissue>
    </source>
</reference>
<dbReference type="GeneID" id="108744775"/>
<accession>A0A7F5R4N5</accession>
<evidence type="ECO:0000313" key="2">
    <source>
        <dbReference type="Proteomes" id="UP000192223"/>
    </source>
</evidence>
<gene>
    <name evidence="3" type="primary">LOC108744775</name>
</gene>
<organism evidence="2 3">
    <name type="scientific">Agrilus planipennis</name>
    <name type="common">Emerald ash borer</name>
    <name type="synonym">Agrilus marcopoli</name>
    <dbReference type="NCBI Taxonomy" id="224129"/>
    <lineage>
        <taxon>Eukaryota</taxon>
        <taxon>Metazoa</taxon>
        <taxon>Ecdysozoa</taxon>
        <taxon>Arthropoda</taxon>
        <taxon>Hexapoda</taxon>
        <taxon>Insecta</taxon>
        <taxon>Pterygota</taxon>
        <taxon>Neoptera</taxon>
        <taxon>Endopterygota</taxon>
        <taxon>Coleoptera</taxon>
        <taxon>Polyphaga</taxon>
        <taxon>Elateriformia</taxon>
        <taxon>Buprestoidea</taxon>
        <taxon>Buprestidae</taxon>
        <taxon>Agrilinae</taxon>
        <taxon>Agrilus</taxon>
    </lineage>
</organism>
<keyword evidence="2" id="KW-1185">Reference proteome</keyword>
<feature type="compositionally biased region" description="Polar residues" evidence="1">
    <location>
        <begin position="140"/>
        <end position="159"/>
    </location>
</feature>
<protein>
    <submittedName>
        <fullName evidence="3">Histone H3.v1</fullName>
    </submittedName>
</protein>